<evidence type="ECO:0000256" key="7">
    <source>
        <dbReference type="SAM" id="MobiDB-lite"/>
    </source>
</evidence>
<dbReference type="RefSeq" id="WP_051378873.1">
    <property type="nucleotide sequence ID" value="NZ_AXWS01000015.1"/>
</dbReference>
<feature type="region of interest" description="Disordered" evidence="7">
    <location>
        <begin position="236"/>
        <end position="288"/>
    </location>
</feature>
<keyword evidence="3" id="KW-0812">Transmembrane</keyword>
<keyword evidence="4" id="KW-1133">Transmembrane helix</keyword>
<evidence type="ECO:0000256" key="5">
    <source>
        <dbReference type="ARBA" id="ARBA00023136"/>
    </source>
</evidence>
<dbReference type="InterPro" id="IPR002994">
    <property type="entry name" value="Surf1/Shy1"/>
</dbReference>
<dbReference type="AlphaFoldDB" id="A0A8B6X905"/>
<keyword evidence="8" id="KW-1185">Reference proteome</keyword>
<evidence type="ECO:0000313" key="8">
    <source>
        <dbReference type="Proteomes" id="UP000675920"/>
    </source>
</evidence>
<dbReference type="Pfam" id="PF02104">
    <property type="entry name" value="SURF1"/>
    <property type="match status" value="1"/>
</dbReference>
<dbReference type="InterPro" id="IPR045214">
    <property type="entry name" value="Surf1/Surf4"/>
</dbReference>
<dbReference type="GO" id="GO:0005886">
    <property type="term" value="C:plasma membrane"/>
    <property type="evidence" value="ECO:0007669"/>
    <property type="project" value="UniProtKB-SubCell"/>
</dbReference>
<evidence type="ECO:0000256" key="4">
    <source>
        <dbReference type="ARBA" id="ARBA00022989"/>
    </source>
</evidence>
<comment type="similarity">
    <text evidence="2 6">Belongs to the SURF1 family.</text>
</comment>
<keyword evidence="5" id="KW-0472">Membrane</keyword>
<dbReference type="Proteomes" id="UP000675920">
    <property type="component" value="Unplaced"/>
</dbReference>
<dbReference type="PANTHER" id="PTHR23427:SF2">
    <property type="entry name" value="SURFEIT LOCUS PROTEIN 1"/>
    <property type="match status" value="1"/>
</dbReference>
<proteinExistence type="inferred from homology"/>
<dbReference type="PROSITE" id="PS50895">
    <property type="entry name" value="SURF1"/>
    <property type="match status" value="1"/>
</dbReference>
<reference evidence="9" key="1">
    <citation type="journal article" date="1995" name="Mol. Membr. Biol.">
        <title>The surf-4 gene encodes a novel 30 kDa integral membrane protein.</title>
        <authorList>
            <person name="Reeves J.E."/>
            <person name="Fried M."/>
        </authorList>
    </citation>
    <scope>NUCLEOTIDE SEQUENCE</scope>
</reference>
<organism evidence="8 9">
    <name type="scientific">Derxia gummosa DSM 723</name>
    <dbReference type="NCBI Taxonomy" id="1121388"/>
    <lineage>
        <taxon>Bacteria</taxon>
        <taxon>Pseudomonadati</taxon>
        <taxon>Pseudomonadota</taxon>
        <taxon>Betaproteobacteria</taxon>
        <taxon>Burkholderiales</taxon>
        <taxon>Alcaligenaceae</taxon>
        <taxon>Derxia</taxon>
    </lineage>
</organism>
<evidence type="ECO:0000256" key="2">
    <source>
        <dbReference type="ARBA" id="ARBA00007165"/>
    </source>
</evidence>
<name>A0A8B6X905_9BURK</name>
<evidence type="ECO:0000313" key="9">
    <source>
        <dbReference type="RefSeq" id="WP_051378873.1"/>
    </source>
</evidence>
<dbReference type="PANTHER" id="PTHR23427">
    <property type="entry name" value="SURFEIT LOCUS PROTEIN"/>
    <property type="match status" value="1"/>
</dbReference>
<sequence length="288" mass="30709">MAVPFKPSFWPTVAALGLVVTTLALGQWQLGRAHEKRALYAAAQAADRAEPVSIGGALVEPQAVAQRHVRLRGHFLPETTVYIDNRMLADRAGFYVITAFVPADGGAATSVNRGWWPRDPARRDHVDAPPPPAGDIEIEGKAAPQLASYWNLSGMGADKDKGIWLNFALDAFAQRTGLVLQPFVVQQTTDTHDELVRLWDEPGSGAAKHYGYAVQWFGLAGVALVMWARAGLRRGRAPAAGEGGPITDDTRVAAPMGRTEPSADSLAASSDAEPARPAAAAPSRHLPD</sequence>
<dbReference type="CDD" id="cd06662">
    <property type="entry name" value="SURF1"/>
    <property type="match status" value="1"/>
</dbReference>
<feature type="compositionally biased region" description="Low complexity" evidence="7">
    <location>
        <begin position="260"/>
        <end position="288"/>
    </location>
</feature>
<protein>
    <recommendedName>
        <fullName evidence="6">SURF1-like protein</fullName>
    </recommendedName>
</protein>
<accession>A0A8B6X905</accession>
<keyword evidence="6" id="KW-1003">Cell membrane</keyword>
<evidence type="ECO:0000256" key="3">
    <source>
        <dbReference type="ARBA" id="ARBA00022692"/>
    </source>
</evidence>
<evidence type="ECO:0000256" key="6">
    <source>
        <dbReference type="RuleBase" id="RU363076"/>
    </source>
</evidence>
<evidence type="ECO:0000256" key="1">
    <source>
        <dbReference type="ARBA" id="ARBA00004370"/>
    </source>
</evidence>
<reference evidence="9" key="2">
    <citation type="submission" date="2025-08" db="UniProtKB">
        <authorList>
            <consortium name="RefSeq"/>
        </authorList>
    </citation>
    <scope>IDENTIFICATION</scope>
</reference>
<comment type="subcellular location">
    <subcellularLocation>
        <location evidence="6">Cell membrane</location>
        <topology evidence="6">Multi-pass membrane protein</topology>
    </subcellularLocation>
    <subcellularLocation>
        <location evidence="1">Membrane</location>
    </subcellularLocation>
</comment>